<sequence>MKKLLLFLFAVGLFAACQNNVDRKDLSSSVVNAQDMDKTRAGQQKKVKAKAYYYPSLVAFEKGQSQKDLSLTALSKINEMEQKEYNYVVLYDAATSWAEIFNTGDYSQTGDEQFNELLASHNLLIVQQFEVDDMSEGLVLAPNAAVDSPVEVARELSLIQDVMMVQLKEVPVEDQMTASK</sequence>
<feature type="signal peptide" evidence="1">
    <location>
        <begin position="1"/>
        <end position="15"/>
    </location>
</feature>
<evidence type="ECO:0000313" key="3">
    <source>
        <dbReference type="Proteomes" id="UP000007519"/>
    </source>
</evidence>
<name>H6L8R1_SAPGL</name>
<reference evidence="2 3" key="1">
    <citation type="journal article" date="2012" name="Stand. Genomic Sci.">
        <title>Complete genome sequencing and analysis of Saprospira grandis str. Lewin, a predatory marine bacterium.</title>
        <authorList>
            <person name="Saw J.H."/>
            <person name="Yuryev A."/>
            <person name="Kanbe M."/>
            <person name="Hou S."/>
            <person name="Young A.G."/>
            <person name="Aizawa S."/>
            <person name="Alam M."/>
        </authorList>
    </citation>
    <scope>NUCLEOTIDE SEQUENCE [LARGE SCALE GENOMIC DNA]</scope>
    <source>
        <strain evidence="2 3">Lewin</strain>
    </source>
</reference>
<organism evidence="2 3">
    <name type="scientific">Saprospira grandis (strain Lewin)</name>
    <dbReference type="NCBI Taxonomy" id="984262"/>
    <lineage>
        <taxon>Bacteria</taxon>
        <taxon>Pseudomonadati</taxon>
        <taxon>Bacteroidota</taxon>
        <taxon>Saprospiria</taxon>
        <taxon>Saprospirales</taxon>
        <taxon>Saprospiraceae</taxon>
        <taxon>Saprospira</taxon>
    </lineage>
</organism>
<evidence type="ECO:0000313" key="2">
    <source>
        <dbReference type="EMBL" id="AFC26867.1"/>
    </source>
</evidence>
<gene>
    <name evidence="2" type="ordered locus">SGRA_4152</name>
</gene>
<protein>
    <recommendedName>
        <fullName evidence="4">Lipoprotein</fullName>
    </recommendedName>
</protein>
<dbReference type="PROSITE" id="PS51257">
    <property type="entry name" value="PROKAR_LIPOPROTEIN"/>
    <property type="match status" value="1"/>
</dbReference>
<dbReference type="KEGG" id="sgn:SGRA_4152"/>
<dbReference type="EMBL" id="CP002831">
    <property type="protein sequence ID" value="AFC26867.1"/>
    <property type="molecule type" value="Genomic_DNA"/>
</dbReference>
<feature type="chain" id="PRO_5012181094" description="Lipoprotein" evidence="1">
    <location>
        <begin position="16"/>
        <end position="180"/>
    </location>
</feature>
<dbReference type="OrthoDB" id="1497991at2"/>
<evidence type="ECO:0000256" key="1">
    <source>
        <dbReference type="SAM" id="SignalP"/>
    </source>
</evidence>
<keyword evidence="3" id="KW-1185">Reference proteome</keyword>
<keyword evidence="1" id="KW-0732">Signal</keyword>
<dbReference type="Proteomes" id="UP000007519">
    <property type="component" value="Chromosome"/>
</dbReference>
<dbReference type="RefSeq" id="WP_015694445.1">
    <property type="nucleotide sequence ID" value="NC_016940.1"/>
</dbReference>
<dbReference type="AlphaFoldDB" id="H6L8R1"/>
<evidence type="ECO:0008006" key="4">
    <source>
        <dbReference type="Google" id="ProtNLM"/>
    </source>
</evidence>
<accession>H6L8R1</accession>
<dbReference type="HOGENOM" id="CLU_1495201_0_0_10"/>
<proteinExistence type="predicted"/>